<dbReference type="PRINTS" id="PR00035">
    <property type="entry name" value="HTHGNTR"/>
</dbReference>
<sequence length="269" mass="29226">MDSNIAASQETGSDLRAAMVDASLPTPLYHQLFLILRERIRSGAFPLGAVLPGEQDLTQVFNVSRITVKRALNELAAAGLVSRHRGRGTVVTYNATVPVVKGSFDNLMEALKVMGLSTEVELIDVAQVAASAEIAELLGLPSGVPVQRATRVRKLEGEPFSYIVTHLPIDIAGKFDAKALAHTPLLDLLEKAGFVAVSAEQWITACSAEPATAQALKIATGSPLLKIVRVMKDADSAPIEVVQGFYRPERFQYHMNLTRQRKAGRDEWR</sequence>
<dbReference type="SUPFAM" id="SSF46785">
    <property type="entry name" value="Winged helix' DNA-binding domain"/>
    <property type="match status" value="1"/>
</dbReference>
<keyword evidence="3" id="KW-0804">Transcription</keyword>
<dbReference type="CDD" id="cd07377">
    <property type="entry name" value="WHTH_GntR"/>
    <property type="match status" value="1"/>
</dbReference>
<evidence type="ECO:0000313" key="5">
    <source>
        <dbReference type="EMBL" id="GBF59183.1"/>
    </source>
</evidence>
<dbReference type="InterPro" id="IPR028978">
    <property type="entry name" value="Chorismate_lyase_/UTRA_dom_sf"/>
</dbReference>
<gene>
    <name evidence="5" type="primary">yvoA_2</name>
    <name evidence="5" type="ORF">PbB2_02875</name>
</gene>
<evidence type="ECO:0000313" key="6">
    <source>
        <dbReference type="Proteomes" id="UP000245086"/>
    </source>
</evidence>
<dbReference type="Proteomes" id="UP000245086">
    <property type="component" value="Unassembled WGS sequence"/>
</dbReference>
<keyword evidence="2" id="KW-0238">DNA-binding</keyword>
<dbReference type="SMART" id="SM00345">
    <property type="entry name" value="HTH_GNTR"/>
    <property type="match status" value="1"/>
</dbReference>
<dbReference type="PROSITE" id="PS50949">
    <property type="entry name" value="HTH_GNTR"/>
    <property type="match status" value="1"/>
</dbReference>
<keyword evidence="6" id="KW-1185">Reference proteome</keyword>
<accession>A0A2P2EDN3</accession>
<name>A0A2P2EDN3_9PROT</name>
<dbReference type="InterPro" id="IPR036388">
    <property type="entry name" value="WH-like_DNA-bd_sf"/>
</dbReference>
<comment type="caution">
    <text evidence="5">The sequence shown here is derived from an EMBL/GenBank/DDBJ whole genome shotgun (WGS) entry which is preliminary data.</text>
</comment>
<organism evidence="5 6">
    <name type="scientific">Candidatus Phycosocius bacilliformis</name>
    <dbReference type="NCBI Taxonomy" id="1445552"/>
    <lineage>
        <taxon>Bacteria</taxon>
        <taxon>Pseudomonadati</taxon>
        <taxon>Pseudomonadota</taxon>
        <taxon>Alphaproteobacteria</taxon>
        <taxon>Caulobacterales</taxon>
        <taxon>Caulobacterales incertae sedis</taxon>
        <taxon>Candidatus Phycosocius</taxon>
    </lineage>
</organism>
<dbReference type="RefSeq" id="WP_108986079.1">
    <property type="nucleotide sequence ID" value="NZ_BFBR01000011.1"/>
</dbReference>
<dbReference type="EMBL" id="BFBR01000011">
    <property type="protein sequence ID" value="GBF59183.1"/>
    <property type="molecule type" value="Genomic_DNA"/>
</dbReference>
<dbReference type="GO" id="GO:0045892">
    <property type="term" value="P:negative regulation of DNA-templated transcription"/>
    <property type="evidence" value="ECO:0007669"/>
    <property type="project" value="TreeGrafter"/>
</dbReference>
<evidence type="ECO:0000256" key="3">
    <source>
        <dbReference type="ARBA" id="ARBA00023163"/>
    </source>
</evidence>
<dbReference type="InterPro" id="IPR000524">
    <property type="entry name" value="Tscrpt_reg_HTH_GntR"/>
</dbReference>
<evidence type="ECO:0000256" key="2">
    <source>
        <dbReference type="ARBA" id="ARBA00023125"/>
    </source>
</evidence>
<evidence type="ECO:0000259" key="4">
    <source>
        <dbReference type="PROSITE" id="PS50949"/>
    </source>
</evidence>
<dbReference type="GO" id="GO:0003700">
    <property type="term" value="F:DNA-binding transcription factor activity"/>
    <property type="evidence" value="ECO:0007669"/>
    <property type="project" value="InterPro"/>
</dbReference>
<dbReference type="InterPro" id="IPR036390">
    <property type="entry name" value="WH_DNA-bd_sf"/>
</dbReference>
<feature type="domain" description="HTH gntR-type" evidence="4">
    <location>
        <begin position="26"/>
        <end position="94"/>
    </location>
</feature>
<dbReference type="Gene3D" id="3.40.1410.10">
    <property type="entry name" value="Chorismate lyase-like"/>
    <property type="match status" value="1"/>
</dbReference>
<dbReference type="SMART" id="SM00866">
    <property type="entry name" value="UTRA"/>
    <property type="match status" value="1"/>
</dbReference>
<dbReference type="OrthoDB" id="7334968at2"/>
<proteinExistence type="predicted"/>
<dbReference type="InterPro" id="IPR011663">
    <property type="entry name" value="UTRA"/>
</dbReference>
<dbReference type="Pfam" id="PF00392">
    <property type="entry name" value="GntR"/>
    <property type="match status" value="1"/>
</dbReference>
<reference evidence="5 6" key="1">
    <citation type="journal article" date="2018" name="Genome Announc.">
        <title>Draft Genome Sequence of "Candidatus Phycosocius bacilliformis," an Alphaproteobacterial Ectosymbiont of the Hydrocarbon-Producing Green Alga Botryococcus braunii.</title>
        <authorList>
            <person name="Tanabe Y."/>
            <person name="Yamaguchi H."/>
            <person name="Watanabe M.M."/>
        </authorList>
    </citation>
    <scope>NUCLEOTIDE SEQUENCE [LARGE SCALE GENOMIC DNA]</scope>
    <source>
        <strain evidence="5 6">BOTRYCO-2</strain>
    </source>
</reference>
<keyword evidence="1" id="KW-0805">Transcription regulation</keyword>
<dbReference type="AlphaFoldDB" id="A0A2P2EDN3"/>
<dbReference type="PANTHER" id="PTHR44846:SF1">
    <property type="entry name" value="MANNOSYL-D-GLYCERATE TRANSPORT_METABOLISM SYSTEM REPRESSOR MNGR-RELATED"/>
    <property type="match status" value="1"/>
</dbReference>
<dbReference type="SUPFAM" id="SSF64288">
    <property type="entry name" value="Chorismate lyase-like"/>
    <property type="match status" value="1"/>
</dbReference>
<evidence type="ECO:0000256" key="1">
    <source>
        <dbReference type="ARBA" id="ARBA00023015"/>
    </source>
</evidence>
<dbReference type="InterPro" id="IPR050679">
    <property type="entry name" value="Bact_HTH_transcr_reg"/>
</dbReference>
<dbReference type="PANTHER" id="PTHR44846">
    <property type="entry name" value="MANNOSYL-D-GLYCERATE TRANSPORT/METABOLISM SYSTEM REPRESSOR MNGR-RELATED"/>
    <property type="match status" value="1"/>
</dbReference>
<dbReference type="Gene3D" id="1.10.10.10">
    <property type="entry name" value="Winged helix-like DNA-binding domain superfamily/Winged helix DNA-binding domain"/>
    <property type="match status" value="1"/>
</dbReference>
<dbReference type="Pfam" id="PF07702">
    <property type="entry name" value="UTRA"/>
    <property type="match status" value="1"/>
</dbReference>
<dbReference type="GO" id="GO:0003677">
    <property type="term" value="F:DNA binding"/>
    <property type="evidence" value="ECO:0007669"/>
    <property type="project" value="UniProtKB-KW"/>
</dbReference>
<protein>
    <submittedName>
        <fullName evidence="5">HTH-type transcriptional repressor YvoA</fullName>
    </submittedName>
</protein>